<dbReference type="InterPro" id="IPR036259">
    <property type="entry name" value="MFS_trans_sf"/>
</dbReference>
<gene>
    <name evidence="9" type="ORF">GFSPODELE1_LOCUS10493</name>
</gene>
<feature type="transmembrane region" description="Helical" evidence="7">
    <location>
        <begin position="378"/>
        <end position="399"/>
    </location>
</feature>
<dbReference type="Gene3D" id="1.20.1720.10">
    <property type="entry name" value="Multidrug resistance protein D"/>
    <property type="match status" value="1"/>
</dbReference>
<protein>
    <recommendedName>
        <fullName evidence="8">Major facilitator superfamily (MFS) profile domain-containing protein</fullName>
    </recommendedName>
</protein>
<feature type="transmembrane region" description="Helical" evidence="7">
    <location>
        <begin position="99"/>
        <end position="117"/>
    </location>
</feature>
<evidence type="ECO:0000256" key="5">
    <source>
        <dbReference type="ARBA" id="ARBA00023136"/>
    </source>
</evidence>
<evidence type="ECO:0000256" key="4">
    <source>
        <dbReference type="ARBA" id="ARBA00022989"/>
    </source>
</evidence>
<feature type="transmembrane region" description="Helical" evidence="7">
    <location>
        <begin position="341"/>
        <end position="366"/>
    </location>
</feature>
<evidence type="ECO:0000256" key="1">
    <source>
        <dbReference type="ARBA" id="ARBA00004141"/>
    </source>
</evidence>
<sequence>MSTSTTHNQTHDGNLNDSEEKHTSTKSPVDQDRRQNVQISMETSSSRDSSPQPKQSLIKVTGLILTCTAAMVLNTANATAISIALPTIGRDLGIVEYKLQWLVSAYSLSSGCLLLFLGRVADLYGRKRLFLLGILVQGAFGLGCAFAKDEITIDVLRGLQGIGGAAIIPAALGILAHAFPPSRLRAIAFSTFGAGAPIGASIGNLIGGVLTELTSQSWRSTLYMMTGLSALAFIGGLFTIDSDVLDMNQDRRIDWLGALLVTSGLVLILFVLAEGSIAPQGWRTGYIIALLIVGVFLVGVFIYWQYYLERVRSRSDTPASSRWTPPPLMKLSVWGLAKGRIAVMFWIGFLEWFSFNSFSFWLQLYYQDFLGLSPILTMIRILPMFVSGIICNGIVALVVGHVDLMILIVVGMALTAVANLLFAVIDVNAVYWAFGFPAAIVVVFGADFVMAAGSLFVAKFSPPEDQSVSGALLQTMMQLGGAFGLAITTIIFNETLTKQSDGLGVTVNRSGTNAPRTAQELAYRAAMWGGFAFGAFGALLAVFFLRGVGVVGHQESPSETSSSDETQIESSTQEKS</sequence>
<evidence type="ECO:0000313" key="10">
    <source>
        <dbReference type="Proteomes" id="UP001497453"/>
    </source>
</evidence>
<name>A0ABP1E9E8_9APHY</name>
<dbReference type="PANTHER" id="PTHR42718">
    <property type="entry name" value="MAJOR FACILITATOR SUPERFAMILY MULTIDRUG TRANSPORTER MFSC"/>
    <property type="match status" value="1"/>
</dbReference>
<feature type="domain" description="Major facilitator superfamily (MFS) profile" evidence="8">
    <location>
        <begin position="63"/>
        <end position="555"/>
    </location>
</feature>
<evidence type="ECO:0000313" key="9">
    <source>
        <dbReference type="EMBL" id="CAL1715918.1"/>
    </source>
</evidence>
<feature type="transmembrane region" description="Helical" evidence="7">
    <location>
        <begin position="186"/>
        <end position="210"/>
    </location>
</feature>
<feature type="transmembrane region" description="Helical" evidence="7">
    <location>
        <begin position="253"/>
        <end position="273"/>
    </location>
</feature>
<feature type="transmembrane region" description="Helical" evidence="7">
    <location>
        <begin position="63"/>
        <end position="87"/>
    </location>
</feature>
<dbReference type="InterPro" id="IPR020846">
    <property type="entry name" value="MFS_dom"/>
</dbReference>
<organism evidence="9 10">
    <name type="scientific">Somion occarium</name>
    <dbReference type="NCBI Taxonomy" id="3059160"/>
    <lineage>
        <taxon>Eukaryota</taxon>
        <taxon>Fungi</taxon>
        <taxon>Dikarya</taxon>
        <taxon>Basidiomycota</taxon>
        <taxon>Agaricomycotina</taxon>
        <taxon>Agaricomycetes</taxon>
        <taxon>Polyporales</taxon>
        <taxon>Cerrenaceae</taxon>
        <taxon>Somion</taxon>
    </lineage>
</organism>
<evidence type="ECO:0000256" key="7">
    <source>
        <dbReference type="SAM" id="Phobius"/>
    </source>
</evidence>
<feature type="transmembrane region" description="Helical" evidence="7">
    <location>
        <begin position="431"/>
        <end position="458"/>
    </location>
</feature>
<keyword evidence="3 7" id="KW-0812">Transmembrane</keyword>
<dbReference type="Gene3D" id="1.20.1250.20">
    <property type="entry name" value="MFS general substrate transporter like domains"/>
    <property type="match status" value="1"/>
</dbReference>
<keyword evidence="4 7" id="KW-1133">Transmembrane helix</keyword>
<evidence type="ECO:0000259" key="8">
    <source>
        <dbReference type="PROSITE" id="PS50850"/>
    </source>
</evidence>
<feature type="transmembrane region" description="Helical" evidence="7">
    <location>
        <begin position="470"/>
        <end position="492"/>
    </location>
</feature>
<feature type="compositionally biased region" description="Basic and acidic residues" evidence="6">
    <location>
        <begin position="18"/>
        <end position="35"/>
    </location>
</feature>
<dbReference type="InterPro" id="IPR005829">
    <property type="entry name" value="Sugar_transporter_CS"/>
</dbReference>
<dbReference type="InterPro" id="IPR011701">
    <property type="entry name" value="MFS"/>
</dbReference>
<evidence type="ECO:0000256" key="3">
    <source>
        <dbReference type="ARBA" id="ARBA00022692"/>
    </source>
</evidence>
<feature type="compositionally biased region" description="Low complexity" evidence="6">
    <location>
        <begin position="555"/>
        <end position="565"/>
    </location>
</feature>
<feature type="region of interest" description="Disordered" evidence="6">
    <location>
        <begin position="554"/>
        <end position="576"/>
    </location>
</feature>
<reference evidence="10" key="1">
    <citation type="submission" date="2024-04" db="EMBL/GenBank/DDBJ databases">
        <authorList>
            <person name="Shaw F."/>
            <person name="Minotto A."/>
        </authorList>
    </citation>
    <scope>NUCLEOTIDE SEQUENCE [LARGE SCALE GENOMIC DNA]</scope>
</reference>
<proteinExistence type="predicted"/>
<dbReference type="EMBL" id="OZ037952">
    <property type="protein sequence ID" value="CAL1715918.1"/>
    <property type="molecule type" value="Genomic_DNA"/>
</dbReference>
<feature type="transmembrane region" description="Helical" evidence="7">
    <location>
        <begin position="222"/>
        <end position="241"/>
    </location>
</feature>
<feature type="transmembrane region" description="Helical" evidence="7">
    <location>
        <begin position="285"/>
        <end position="304"/>
    </location>
</feature>
<keyword evidence="2" id="KW-0813">Transport</keyword>
<feature type="transmembrane region" description="Helical" evidence="7">
    <location>
        <begin position="160"/>
        <end position="179"/>
    </location>
</feature>
<feature type="transmembrane region" description="Helical" evidence="7">
    <location>
        <begin position="129"/>
        <end position="148"/>
    </location>
</feature>
<accession>A0ABP1E9E8</accession>
<dbReference type="PROSITE" id="PS00216">
    <property type="entry name" value="SUGAR_TRANSPORT_1"/>
    <property type="match status" value="1"/>
</dbReference>
<evidence type="ECO:0000256" key="2">
    <source>
        <dbReference type="ARBA" id="ARBA00022448"/>
    </source>
</evidence>
<keyword evidence="10" id="KW-1185">Reference proteome</keyword>
<dbReference type="PANTHER" id="PTHR42718:SF9">
    <property type="entry name" value="MAJOR FACILITATOR SUPERFAMILY MULTIDRUG TRANSPORTER MFSC"/>
    <property type="match status" value="1"/>
</dbReference>
<keyword evidence="5 7" id="KW-0472">Membrane</keyword>
<comment type="subcellular location">
    <subcellularLocation>
        <location evidence="1">Membrane</location>
        <topology evidence="1">Multi-pass membrane protein</topology>
    </subcellularLocation>
</comment>
<feature type="transmembrane region" description="Helical" evidence="7">
    <location>
        <begin position="525"/>
        <end position="545"/>
    </location>
</feature>
<feature type="compositionally biased region" description="Polar residues" evidence="6">
    <location>
        <begin position="36"/>
        <end position="54"/>
    </location>
</feature>
<dbReference type="SUPFAM" id="SSF103473">
    <property type="entry name" value="MFS general substrate transporter"/>
    <property type="match status" value="2"/>
</dbReference>
<feature type="compositionally biased region" description="Polar residues" evidence="6">
    <location>
        <begin position="1"/>
        <end position="16"/>
    </location>
</feature>
<dbReference type="Proteomes" id="UP001497453">
    <property type="component" value="Chromosome 9"/>
</dbReference>
<dbReference type="PROSITE" id="PS50850">
    <property type="entry name" value="MFS"/>
    <property type="match status" value="1"/>
</dbReference>
<dbReference type="Pfam" id="PF07690">
    <property type="entry name" value="MFS_1"/>
    <property type="match status" value="2"/>
</dbReference>
<evidence type="ECO:0000256" key="6">
    <source>
        <dbReference type="SAM" id="MobiDB-lite"/>
    </source>
</evidence>
<feature type="region of interest" description="Disordered" evidence="6">
    <location>
        <begin position="1"/>
        <end position="54"/>
    </location>
</feature>
<feature type="transmembrane region" description="Helical" evidence="7">
    <location>
        <begin position="406"/>
        <end position="425"/>
    </location>
</feature>